<dbReference type="SUPFAM" id="SSF50494">
    <property type="entry name" value="Trypsin-like serine proteases"/>
    <property type="match status" value="1"/>
</dbReference>
<sequence>MELPLRQTRLRTRQLLLIEAQTLIQSATKDASQEEIGNGSPAASPDITLLPSRLLRSHTKLSKEEHALLLLKQARLQAAILAPPTDVSISGIAATLIFAQAEAGTAVCIHESGLLLTCAHCIADTEVELDVSKSHLLLFASGTVVLAQCAVWDPKRDLALLKITAAQRPLQDDSSLASQHWQFPALGLADRSPKVGTKLVCIGQPGSEDLECEEAGVETGYEVLCASEGRFEGYADGQDVQDNEEIGALMHSCWTYWGHSGAPLVQRTAQGEVLVGVHSSWDEETAMRRGVGIEAIREFLRGKIGLETGVSPG</sequence>
<dbReference type="PANTHER" id="PTHR43019">
    <property type="entry name" value="SERINE ENDOPROTEASE DEGS"/>
    <property type="match status" value="1"/>
</dbReference>
<dbReference type="Proteomes" id="UP001278766">
    <property type="component" value="Unassembled WGS sequence"/>
</dbReference>
<dbReference type="Gene3D" id="2.40.10.10">
    <property type="entry name" value="Trypsin-like serine proteases"/>
    <property type="match status" value="2"/>
</dbReference>
<reference evidence="1" key="1">
    <citation type="journal article" date="2023" name="Mol. Phylogenet. Evol.">
        <title>Genome-scale phylogeny and comparative genomics of the fungal order Sordariales.</title>
        <authorList>
            <person name="Hensen N."/>
            <person name="Bonometti L."/>
            <person name="Westerberg I."/>
            <person name="Brannstrom I.O."/>
            <person name="Guillou S."/>
            <person name="Cros-Aarteil S."/>
            <person name="Calhoun S."/>
            <person name="Haridas S."/>
            <person name="Kuo A."/>
            <person name="Mondo S."/>
            <person name="Pangilinan J."/>
            <person name="Riley R."/>
            <person name="LaButti K."/>
            <person name="Andreopoulos B."/>
            <person name="Lipzen A."/>
            <person name="Chen C."/>
            <person name="Yan M."/>
            <person name="Daum C."/>
            <person name="Ng V."/>
            <person name="Clum A."/>
            <person name="Steindorff A."/>
            <person name="Ohm R.A."/>
            <person name="Martin F."/>
            <person name="Silar P."/>
            <person name="Natvig D.O."/>
            <person name="Lalanne C."/>
            <person name="Gautier V."/>
            <person name="Ament-Velasquez S.L."/>
            <person name="Kruys A."/>
            <person name="Hutchinson M.I."/>
            <person name="Powell A.J."/>
            <person name="Barry K."/>
            <person name="Miller A.N."/>
            <person name="Grigoriev I.V."/>
            <person name="Debuchy R."/>
            <person name="Gladieux P."/>
            <person name="Hiltunen Thoren M."/>
            <person name="Johannesson H."/>
        </authorList>
    </citation>
    <scope>NUCLEOTIDE SEQUENCE</scope>
    <source>
        <strain evidence="1">CBS 168.71</strain>
    </source>
</reference>
<proteinExistence type="predicted"/>
<protein>
    <submittedName>
        <fullName evidence="1">Trypsin-like cysteine/serine peptidase domain-containing protein</fullName>
    </submittedName>
</protein>
<dbReference type="GeneID" id="87836306"/>
<comment type="caution">
    <text evidence="1">The sequence shown here is derived from an EMBL/GenBank/DDBJ whole genome shotgun (WGS) entry which is preliminary data.</text>
</comment>
<organism evidence="1 2">
    <name type="scientific">Chaetomium fimeti</name>
    <dbReference type="NCBI Taxonomy" id="1854472"/>
    <lineage>
        <taxon>Eukaryota</taxon>
        <taxon>Fungi</taxon>
        <taxon>Dikarya</taxon>
        <taxon>Ascomycota</taxon>
        <taxon>Pezizomycotina</taxon>
        <taxon>Sordariomycetes</taxon>
        <taxon>Sordariomycetidae</taxon>
        <taxon>Sordariales</taxon>
        <taxon>Chaetomiaceae</taxon>
        <taxon>Chaetomium</taxon>
    </lineage>
</organism>
<evidence type="ECO:0000313" key="2">
    <source>
        <dbReference type="Proteomes" id="UP001278766"/>
    </source>
</evidence>
<dbReference type="EMBL" id="JAUEPN010000006">
    <property type="protein sequence ID" value="KAK3293161.1"/>
    <property type="molecule type" value="Genomic_DNA"/>
</dbReference>
<gene>
    <name evidence="1" type="ORF">B0H64DRAFT_207245</name>
</gene>
<dbReference type="RefSeq" id="XP_062656675.1">
    <property type="nucleotide sequence ID" value="XM_062799358.1"/>
</dbReference>
<dbReference type="InterPro" id="IPR043504">
    <property type="entry name" value="Peptidase_S1_PA_chymotrypsin"/>
</dbReference>
<dbReference type="AlphaFoldDB" id="A0AAE0LPL5"/>
<evidence type="ECO:0000313" key="1">
    <source>
        <dbReference type="EMBL" id="KAK3293161.1"/>
    </source>
</evidence>
<dbReference type="Pfam" id="PF13365">
    <property type="entry name" value="Trypsin_2"/>
    <property type="match status" value="1"/>
</dbReference>
<keyword evidence="2" id="KW-1185">Reference proteome</keyword>
<name>A0AAE0LPL5_9PEZI</name>
<accession>A0AAE0LPL5</accession>
<dbReference type="InterPro" id="IPR009003">
    <property type="entry name" value="Peptidase_S1_PA"/>
</dbReference>
<dbReference type="PANTHER" id="PTHR43019:SF23">
    <property type="entry name" value="PROTEASE DO-LIKE 5, CHLOROPLASTIC"/>
    <property type="match status" value="1"/>
</dbReference>
<reference evidence="1" key="2">
    <citation type="submission" date="2023-06" db="EMBL/GenBank/DDBJ databases">
        <authorList>
            <consortium name="Lawrence Berkeley National Laboratory"/>
            <person name="Haridas S."/>
            <person name="Hensen N."/>
            <person name="Bonometti L."/>
            <person name="Westerberg I."/>
            <person name="Brannstrom I.O."/>
            <person name="Guillou S."/>
            <person name="Cros-Aarteil S."/>
            <person name="Calhoun S."/>
            <person name="Kuo A."/>
            <person name="Mondo S."/>
            <person name="Pangilinan J."/>
            <person name="Riley R."/>
            <person name="Labutti K."/>
            <person name="Andreopoulos B."/>
            <person name="Lipzen A."/>
            <person name="Chen C."/>
            <person name="Yanf M."/>
            <person name="Daum C."/>
            <person name="Ng V."/>
            <person name="Clum A."/>
            <person name="Steindorff A."/>
            <person name="Ohm R."/>
            <person name="Martin F."/>
            <person name="Silar P."/>
            <person name="Natvig D."/>
            <person name="Lalanne C."/>
            <person name="Gautier V."/>
            <person name="Ament-Velasquez S.L."/>
            <person name="Kruys A."/>
            <person name="Hutchinson M.I."/>
            <person name="Powell A.J."/>
            <person name="Barry K."/>
            <person name="Miller A.N."/>
            <person name="Grigoriev I.V."/>
            <person name="Debuchy R."/>
            <person name="Gladieux P."/>
            <person name="Thoren M.H."/>
            <person name="Johannesson H."/>
        </authorList>
    </citation>
    <scope>NUCLEOTIDE SEQUENCE</scope>
    <source>
        <strain evidence="1">CBS 168.71</strain>
    </source>
</reference>